<comment type="similarity">
    <text evidence="7">Belongs to the drug/metabolite transporter (DMT) superfamily. Small multidrug resistance (SMR) (TC 2.A.7.1) family.</text>
</comment>
<dbReference type="SUPFAM" id="SSF103481">
    <property type="entry name" value="Multidrug resistance efflux transporter EmrE"/>
    <property type="match status" value="1"/>
</dbReference>
<evidence type="ECO:0000313" key="10">
    <source>
        <dbReference type="Proteomes" id="UP000447833"/>
    </source>
</evidence>
<evidence type="ECO:0000256" key="7">
    <source>
        <dbReference type="RuleBase" id="RU003942"/>
    </source>
</evidence>
<keyword evidence="3" id="KW-1003">Cell membrane</keyword>
<evidence type="ECO:0000256" key="5">
    <source>
        <dbReference type="ARBA" id="ARBA00022989"/>
    </source>
</evidence>
<dbReference type="GO" id="GO:0022857">
    <property type="term" value="F:transmembrane transporter activity"/>
    <property type="evidence" value="ECO:0007669"/>
    <property type="project" value="InterPro"/>
</dbReference>
<dbReference type="PANTHER" id="PTHR30561">
    <property type="entry name" value="SMR FAMILY PROTON-DEPENDENT DRUG EFFLUX TRANSPORTER SUGE"/>
    <property type="match status" value="1"/>
</dbReference>
<evidence type="ECO:0000313" key="9">
    <source>
        <dbReference type="EMBL" id="MYL64466.1"/>
    </source>
</evidence>
<dbReference type="Proteomes" id="UP000447833">
    <property type="component" value="Unassembled WGS sequence"/>
</dbReference>
<sequence length="98" mass="10528">MIHLILALAFSIIGSIAVKRSAGFTKKIPGLAAFFLFGLCIYFLTLSVQFIEIGLAYAIWSGGSIAGTTIAGLLIFNEKATRRKFFSIALIMVGVVLL</sequence>
<proteinExistence type="inferred from homology"/>
<dbReference type="InterPro" id="IPR000390">
    <property type="entry name" value="Small_drug/metabolite_transptr"/>
</dbReference>
<dbReference type="Gene3D" id="1.10.3730.20">
    <property type="match status" value="1"/>
</dbReference>
<dbReference type="PANTHER" id="PTHR30561:SF1">
    <property type="entry name" value="MULTIDRUG TRANSPORTER EMRE"/>
    <property type="match status" value="1"/>
</dbReference>
<evidence type="ECO:0000256" key="2">
    <source>
        <dbReference type="ARBA" id="ARBA00022448"/>
    </source>
</evidence>
<evidence type="ECO:0000256" key="1">
    <source>
        <dbReference type="ARBA" id="ARBA00004651"/>
    </source>
</evidence>
<organism evidence="9 10">
    <name type="scientific">Guptibacillus hwajinpoensis</name>
    <dbReference type="NCBI Taxonomy" id="208199"/>
    <lineage>
        <taxon>Bacteria</taxon>
        <taxon>Bacillati</taxon>
        <taxon>Bacillota</taxon>
        <taxon>Bacilli</taxon>
        <taxon>Bacillales</taxon>
        <taxon>Guptibacillaceae</taxon>
        <taxon>Guptibacillus</taxon>
    </lineage>
</organism>
<evidence type="ECO:0000256" key="6">
    <source>
        <dbReference type="ARBA" id="ARBA00023136"/>
    </source>
</evidence>
<dbReference type="InterPro" id="IPR045324">
    <property type="entry name" value="Small_multidrug_res"/>
</dbReference>
<dbReference type="EMBL" id="WMEY01000004">
    <property type="protein sequence ID" value="MYL64466.1"/>
    <property type="molecule type" value="Genomic_DNA"/>
</dbReference>
<dbReference type="GO" id="GO:0005886">
    <property type="term" value="C:plasma membrane"/>
    <property type="evidence" value="ECO:0007669"/>
    <property type="project" value="UniProtKB-SubCell"/>
</dbReference>
<keyword evidence="4 7" id="KW-0812">Transmembrane</keyword>
<keyword evidence="6 8" id="KW-0472">Membrane</keyword>
<dbReference type="Pfam" id="PF00893">
    <property type="entry name" value="Multi_Drug_Res"/>
    <property type="match status" value="1"/>
</dbReference>
<evidence type="ECO:0000256" key="4">
    <source>
        <dbReference type="ARBA" id="ARBA00022692"/>
    </source>
</evidence>
<dbReference type="InterPro" id="IPR037185">
    <property type="entry name" value="EmrE-like"/>
</dbReference>
<keyword evidence="2" id="KW-0813">Transport</keyword>
<keyword evidence="5 8" id="KW-1133">Transmembrane helix</keyword>
<feature type="transmembrane region" description="Helical" evidence="8">
    <location>
        <begin position="57"/>
        <end position="76"/>
    </location>
</feature>
<protein>
    <submittedName>
        <fullName evidence="9">QacE family quaternary ammonium compound efflux SMR transporter</fullName>
    </submittedName>
</protein>
<name>A0A845F172_9BACL</name>
<feature type="transmembrane region" description="Helical" evidence="8">
    <location>
        <begin position="28"/>
        <end position="51"/>
    </location>
</feature>
<evidence type="ECO:0000256" key="3">
    <source>
        <dbReference type="ARBA" id="ARBA00022475"/>
    </source>
</evidence>
<gene>
    <name evidence="9" type="ORF">GLW07_14000</name>
</gene>
<accession>A0A845F172</accession>
<evidence type="ECO:0000256" key="8">
    <source>
        <dbReference type="SAM" id="Phobius"/>
    </source>
</evidence>
<comment type="subcellular location">
    <subcellularLocation>
        <location evidence="1 7">Cell membrane</location>
        <topology evidence="1 7">Multi-pass membrane protein</topology>
    </subcellularLocation>
</comment>
<dbReference type="AlphaFoldDB" id="A0A845F172"/>
<comment type="caution">
    <text evidence="9">The sequence shown here is derived from an EMBL/GenBank/DDBJ whole genome shotgun (WGS) entry which is preliminary data.</text>
</comment>
<reference evidence="9 10" key="1">
    <citation type="submission" date="2019-11" db="EMBL/GenBank/DDBJ databases">
        <title>Genome sequences of 17 halophilic strains isolated from different environments.</title>
        <authorList>
            <person name="Furrow R.E."/>
        </authorList>
    </citation>
    <scope>NUCLEOTIDE SEQUENCE [LARGE SCALE GENOMIC DNA]</scope>
    <source>
        <strain evidence="9 10">22506_14_FS</strain>
    </source>
</reference>
<dbReference type="RefSeq" id="WP_160919915.1">
    <property type="nucleotide sequence ID" value="NZ_WMEY01000004.1"/>
</dbReference>